<dbReference type="VEuPathDB" id="TrichDB:TVAGG3_0451240"/>
<reference evidence="1" key="1">
    <citation type="submission" date="2006-10" db="EMBL/GenBank/DDBJ databases">
        <authorList>
            <person name="Amadeo P."/>
            <person name="Zhao Q."/>
            <person name="Wortman J."/>
            <person name="Fraser-Liggett C."/>
            <person name="Carlton J."/>
        </authorList>
    </citation>
    <scope>NUCLEOTIDE SEQUENCE</scope>
    <source>
        <strain evidence="1">G3</strain>
    </source>
</reference>
<accession>A2FHF1</accession>
<dbReference type="Proteomes" id="UP000001542">
    <property type="component" value="Unassembled WGS sequence"/>
</dbReference>
<dbReference type="AlphaFoldDB" id="A2FHF1"/>
<reference evidence="1" key="2">
    <citation type="journal article" date="2007" name="Science">
        <title>Draft genome sequence of the sexually transmitted pathogen Trichomonas vaginalis.</title>
        <authorList>
            <person name="Carlton J.M."/>
            <person name="Hirt R.P."/>
            <person name="Silva J.C."/>
            <person name="Delcher A.L."/>
            <person name="Schatz M."/>
            <person name="Zhao Q."/>
            <person name="Wortman J.R."/>
            <person name="Bidwell S.L."/>
            <person name="Alsmark U.C.M."/>
            <person name="Besteiro S."/>
            <person name="Sicheritz-Ponten T."/>
            <person name="Noel C.J."/>
            <person name="Dacks J.B."/>
            <person name="Foster P.G."/>
            <person name="Simillion C."/>
            <person name="Van de Peer Y."/>
            <person name="Miranda-Saavedra D."/>
            <person name="Barton G.J."/>
            <person name="Westrop G.D."/>
            <person name="Mueller S."/>
            <person name="Dessi D."/>
            <person name="Fiori P.L."/>
            <person name="Ren Q."/>
            <person name="Paulsen I."/>
            <person name="Zhang H."/>
            <person name="Bastida-Corcuera F.D."/>
            <person name="Simoes-Barbosa A."/>
            <person name="Brown M.T."/>
            <person name="Hayes R.D."/>
            <person name="Mukherjee M."/>
            <person name="Okumura C.Y."/>
            <person name="Schneider R."/>
            <person name="Smith A.J."/>
            <person name="Vanacova S."/>
            <person name="Villalvazo M."/>
            <person name="Haas B.J."/>
            <person name="Pertea M."/>
            <person name="Feldblyum T.V."/>
            <person name="Utterback T.R."/>
            <person name="Shu C.L."/>
            <person name="Osoegawa K."/>
            <person name="de Jong P.J."/>
            <person name="Hrdy I."/>
            <person name="Horvathova L."/>
            <person name="Zubacova Z."/>
            <person name="Dolezal P."/>
            <person name="Malik S.B."/>
            <person name="Logsdon J.M. Jr."/>
            <person name="Henze K."/>
            <person name="Gupta A."/>
            <person name="Wang C.C."/>
            <person name="Dunne R.L."/>
            <person name="Upcroft J.A."/>
            <person name="Upcroft P."/>
            <person name="White O."/>
            <person name="Salzberg S.L."/>
            <person name="Tang P."/>
            <person name="Chiu C.-H."/>
            <person name="Lee Y.-S."/>
            <person name="Embley T.M."/>
            <person name="Coombs G.H."/>
            <person name="Mottram J.C."/>
            <person name="Tachezy J."/>
            <person name="Fraser-Liggett C.M."/>
            <person name="Johnson P.J."/>
        </authorList>
    </citation>
    <scope>NUCLEOTIDE SEQUENCE [LARGE SCALE GENOMIC DNA]</scope>
    <source>
        <strain evidence="1">G3</strain>
    </source>
</reference>
<protein>
    <submittedName>
        <fullName evidence="1">Uncharacterized protein</fullName>
    </submittedName>
</protein>
<keyword evidence="2" id="KW-1185">Reference proteome</keyword>
<dbReference type="EMBL" id="DS113794">
    <property type="protein sequence ID" value="EAX95668.1"/>
    <property type="molecule type" value="Genomic_DNA"/>
</dbReference>
<name>A2FHF1_TRIV3</name>
<gene>
    <name evidence="1" type="ORF">TVAG_168770</name>
</gene>
<dbReference type="RefSeq" id="XP_001308598.1">
    <property type="nucleotide sequence ID" value="XM_001308597.1"/>
</dbReference>
<evidence type="ECO:0000313" key="1">
    <source>
        <dbReference type="EMBL" id="EAX95668.1"/>
    </source>
</evidence>
<organism evidence="1 2">
    <name type="scientific">Trichomonas vaginalis (strain ATCC PRA-98 / G3)</name>
    <dbReference type="NCBI Taxonomy" id="412133"/>
    <lineage>
        <taxon>Eukaryota</taxon>
        <taxon>Metamonada</taxon>
        <taxon>Parabasalia</taxon>
        <taxon>Trichomonadida</taxon>
        <taxon>Trichomonadidae</taxon>
        <taxon>Trichomonas</taxon>
    </lineage>
</organism>
<dbReference type="KEGG" id="tva:4753427"/>
<evidence type="ECO:0000313" key="2">
    <source>
        <dbReference type="Proteomes" id="UP000001542"/>
    </source>
</evidence>
<dbReference type="VEuPathDB" id="TrichDB:TVAG_168770"/>
<proteinExistence type="predicted"/>
<dbReference type="InParanoid" id="A2FHF1"/>
<sequence length="123" mass="14284">MQAGYKWKQLGIELLNFHLNLDNACFRVKVGSLCIFNIFLCECREESQFKKIFEICAELLESTEYCKFSMLLIKSLIIINRISIEELKSCEDSLMEILECDSTDDCSYNLAEELLTFIDKIGE</sequence>